<evidence type="ECO:0000313" key="3">
    <source>
        <dbReference type="EMBL" id="MVU76822.1"/>
    </source>
</evidence>
<dbReference type="InterPro" id="IPR018961">
    <property type="entry name" value="DnaJ_homolog_subfam-C_membr-28"/>
</dbReference>
<dbReference type="EMBL" id="WRPP01000001">
    <property type="protein sequence ID" value="MVU76822.1"/>
    <property type="molecule type" value="Genomic_DNA"/>
</dbReference>
<proteinExistence type="predicted"/>
<evidence type="ECO:0000313" key="4">
    <source>
        <dbReference type="Proteomes" id="UP000466794"/>
    </source>
</evidence>
<reference evidence="3 4" key="1">
    <citation type="submission" date="2019-12" db="EMBL/GenBank/DDBJ databases">
        <title>Nocardia sp. nov. ET3-3 isolated from soil.</title>
        <authorList>
            <person name="Kanchanasin P."/>
            <person name="Tanasupawat S."/>
            <person name="Yuki M."/>
            <person name="Kudo T."/>
        </authorList>
    </citation>
    <scope>NUCLEOTIDE SEQUENCE [LARGE SCALE GENOMIC DNA]</scope>
    <source>
        <strain evidence="3 4">ET3-3</strain>
    </source>
</reference>
<dbReference type="Pfam" id="PF09350">
    <property type="entry name" value="DJC28_CD"/>
    <property type="match status" value="1"/>
</dbReference>
<sequence>MTERKPPGLSYESWIDKQVREATERGEFDNLQGAGKPIPPGAADENWWLRNYLKREGASADALLPESIVLRRERERIQETVRDLTSENEVRALVTDLNDRIVQWLRMPSGPYVPIAPLKTDDIVAAWRSDRAAERAARPPAPSASPRPRLGERPWWRRIFS</sequence>
<organism evidence="3 4">
    <name type="scientific">Nocardia terrae</name>
    <dbReference type="NCBI Taxonomy" id="2675851"/>
    <lineage>
        <taxon>Bacteria</taxon>
        <taxon>Bacillati</taxon>
        <taxon>Actinomycetota</taxon>
        <taxon>Actinomycetes</taxon>
        <taxon>Mycobacteriales</taxon>
        <taxon>Nocardiaceae</taxon>
        <taxon>Nocardia</taxon>
    </lineage>
</organism>
<evidence type="ECO:0000256" key="1">
    <source>
        <dbReference type="SAM" id="MobiDB-lite"/>
    </source>
</evidence>
<comment type="caution">
    <text evidence="3">The sequence shown here is derived from an EMBL/GenBank/DDBJ whole genome shotgun (WGS) entry which is preliminary data.</text>
</comment>
<feature type="domain" description="DnaJ homologue subfamily C member 28 conserved" evidence="2">
    <location>
        <begin position="14"/>
        <end position="82"/>
    </location>
</feature>
<accession>A0A7K1UR51</accession>
<dbReference type="AlphaFoldDB" id="A0A7K1UR51"/>
<dbReference type="RefSeq" id="WP_157355559.1">
    <property type="nucleotide sequence ID" value="NZ_WRPP01000001.1"/>
</dbReference>
<keyword evidence="4" id="KW-1185">Reference proteome</keyword>
<gene>
    <name evidence="3" type="ORF">GPX89_06120</name>
</gene>
<protein>
    <submittedName>
        <fullName evidence="3">DUF1992 domain-containing protein</fullName>
    </submittedName>
</protein>
<name>A0A7K1UR51_9NOCA</name>
<feature type="region of interest" description="Disordered" evidence="1">
    <location>
        <begin position="130"/>
        <end position="161"/>
    </location>
</feature>
<evidence type="ECO:0000259" key="2">
    <source>
        <dbReference type="Pfam" id="PF09350"/>
    </source>
</evidence>
<dbReference type="Proteomes" id="UP000466794">
    <property type="component" value="Unassembled WGS sequence"/>
</dbReference>